<sequence length="307" mass="34130">MSGRTERLVSYSDSDSDEAAPPLDRGILPVAQPTASDNDDLAKVAPARGAHTHRIKRKLQPLDDDSLQQASRPAPRDRVQDEPKTAYARGEWLCYCFVEVPMTPSLRTLIQESHYHLEQGLLQAIPDKTCLLKTADAEASSETLLSTTEKLHISLTRPFTVRAHERDEYVKTALAEIGRLSTGMASFSFSFSRIACLANDNASKHFMVLEVGPGRENLRKLSTALGAELHRAFRAKSYYQEARFHASTTCLSAPPSNDTDADMLASRFRALIDSVESEWGSKLRKLPPFRISRIGIQVANRITYAEV</sequence>
<keyword evidence="3" id="KW-0456">Lyase</keyword>
<feature type="region of interest" description="Disordered" evidence="7">
    <location>
        <begin position="1"/>
        <end position="83"/>
    </location>
</feature>
<dbReference type="EMBL" id="DF196771">
    <property type="protein sequence ID" value="GAC71951.1"/>
    <property type="molecule type" value="Genomic_DNA"/>
</dbReference>
<evidence type="ECO:0000256" key="5">
    <source>
        <dbReference type="ARBA" id="ARBA00029543"/>
    </source>
</evidence>
<dbReference type="OrthoDB" id="49151at2759"/>
<evidence type="ECO:0000256" key="7">
    <source>
        <dbReference type="SAM" id="MobiDB-lite"/>
    </source>
</evidence>
<evidence type="ECO:0000256" key="3">
    <source>
        <dbReference type="ARBA" id="ARBA00023239"/>
    </source>
</evidence>
<keyword evidence="2" id="KW-0378">Hydrolase</keyword>
<dbReference type="AlphaFoldDB" id="M9LKI0"/>
<protein>
    <recommendedName>
        <fullName evidence="5">U6 snRNA phosphodiesterase 1</fullName>
    </recommendedName>
    <alternativeName>
        <fullName evidence="6">3'-5' RNA exonuclease USB1</fullName>
    </alternativeName>
</protein>
<evidence type="ECO:0000256" key="4">
    <source>
        <dbReference type="ARBA" id="ARBA00023242"/>
    </source>
</evidence>
<dbReference type="STRING" id="1151754.M9LKI0"/>
<accession>M9LKI0</accession>
<evidence type="ECO:0000256" key="6">
    <source>
        <dbReference type="ARBA" id="ARBA00030030"/>
    </source>
</evidence>
<evidence type="ECO:0000313" key="9">
    <source>
        <dbReference type="Proteomes" id="UP000011976"/>
    </source>
</evidence>
<feature type="compositionally biased region" description="Basic and acidic residues" evidence="7">
    <location>
        <begin position="74"/>
        <end position="83"/>
    </location>
</feature>
<evidence type="ECO:0000313" key="8">
    <source>
        <dbReference type="EMBL" id="GAC71951.1"/>
    </source>
</evidence>
<evidence type="ECO:0000256" key="1">
    <source>
        <dbReference type="ARBA" id="ARBA00022722"/>
    </source>
</evidence>
<dbReference type="PANTHER" id="PTHR13522:SF3">
    <property type="entry name" value="U6 SNRNA PHOSPHODIESTERASE 1"/>
    <property type="match status" value="1"/>
</dbReference>
<organism evidence="8 9">
    <name type="scientific">Pseudozyma antarctica (strain T-34)</name>
    <name type="common">Yeast</name>
    <name type="synonym">Candida antarctica</name>
    <dbReference type="NCBI Taxonomy" id="1151754"/>
    <lineage>
        <taxon>Eukaryota</taxon>
        <taxon>Fungi</taxon>
        <taxon>Dikarya</taxon>
        <taxon>Basidiomycota</taxon>
        <taxon>Ustilaginomycotina</taxon>
        <taxon>Ustilaginomycetes</taxon>
        <taxon>Ustilaginales</taxon>
        <taxon>Ustilaginaceae</taxon>
        <taxon>Moesziomyces</taxon>
    </lineage>
</organism>
<proteinExistence type="predicted"/>
<dbReference type="GO" id="GO:0034477">
    <property type="term" value="P:U6 snRNA 3'-end processing"/>
    <property type="evidence" value="ECO:0007669"/>
    <property type="project" value="InterPro"/>
</dbReference>
<dbReference type="Pfam" id="PF09749">
    <property type="entry name" value="HVSL"/>
    <property type="match status" value="1"/>
</dbReference>
<gene>
    <name evidence="8" type="ORF">PANT_5d00146</name>
</gene>
<reference evidence="9" key="1">
    <citation type="journal article" date="2013" name="Genome Announc.">
        <title>Genome sequence of the basidiomycetous yeast Pseudozyma antarctica T-34, a producer of the glycolipid biosurfactants mannosylerythritol lipids.</title>
        <authorList>
            <person name="Morita T."/>
            <person name="Koike H."/>
            <person name="Koyama Y."/>
            <person name="Hagiwara H."/>
            <person name="Ito E."/>
            <person name="Fukuoka T."/>
            <person name="Imura T."/>
            <person name="Machida M."/>
            <person name="Kitamoto D."/>
        </authorList>
    </citation>
    <scope>NUCLEOTIDE SEQUENCE [LARGE SCALE GENOMIC DNA]</scope>
    <source>
        <strain evidence="9">T-34</strain>
    </source>
</reference>
<dbReference type="GO" id="GO:0000175">
    <property type="term" value="F:3'-5'-RNA exonuclease activity"/>
    <property type="evidence" value="ECO:0007669"/>
    <property type="project" value="TreeGrafter"/>
</dbReference>
<feature type="compositionally biased region" description="Basic residues" evidence="7">
    <location>
        <begin position="50"/>
        <end position="59"/>
    </location>
</feature>
<dbReference type="PANTHER" id="PTHR13522">
    <property type="entry name" value="U6 SNRNA PHOSPHODIESTERASE 1"/>
    <property type="match status" value="1"/>
</dbReference>
<keyword evidence="4" id="KW-0539">Nucleus</keyword>
<dbReference type="GO" id="GO:0016829">
    <property type="term" value="F:lyase activity"/>
    <property type="evidence" value="ECO:0007669"/>
    <property type="project" value="UniProtKB-KW"/>
</dbReference>
<dbReference type="GO" id="GO:0005634">
    <property type="term" value="C:nucleus"/>
    <property type="evidence" value="ECO:0007669"/>
    <property type="project" value="TreeGrafter"/>
</dbReference>
<name>M9LKI0_PSEA3</name>
<evidence type="ECO:0000256" key="2">
    <source>
        <dbReference type="ARBA" id="ARBA00022801"/>
    </source>
</evidence>
<keyword evidence="1" id="KW-0540">Nuclease</keyword>
<dbReference type="Proteomes" id="UP000011976">
    <property type="component" value="Unassembled WGS sequence"/>
</dbReference>
<dbReference type="Gene3D" id="3.90.1140.10">
    <property type="entry name" value="Cyclic phosphodiesterase"/>
    <property type="match status" value="1"/>
</dbReference>
<dbReference type="InterPro" id="IPR027521">
    <property type="entry name" value="Usb1"/>
</dbReference>